<dbReference type="Proteomes" id="UP000784294">
    <property type="component" value="Unassembled WGS sequence"/>
</dbReference>
<name>A0A448WDL0_9PLAT</name>
<evidence type="ECO:0000313" key="2">
    <source>
        <dbReference type="Proteomes" id="UP000784294"/>
    </source>
</evidence>
<organism evidence="1 2">
    <name type="scientific">Protopolystoma xenopodis</name>
    <dbReference type="NCBI Taxonomy" id="117903"/>
    <lineage>
        <taxon>Eukaryota</taxon>
        <taxon>Metazoa</taxon>
        <taxon>Spiralia</taxon>
        <taxon>Lophotrochozoa</taxon>
        <taxon>Platyhelminthes</taxon>
        <taxon>Monogenea</taxon>
        <taxon>Polyopisthocotylea</taxon>
        <taxon>Polystomatidea</taxon>
        <taxon>Polystomatidae</taxon>
        <taxon>Protopolystoma</taxon>
    </lineage>
</organism>
<protein>
    <submittedName>
        <fullName evidence="1">Uncharacterized protein</fullName>
    </submittedName>
</protein>
<comment type="caution">
    <text evidence="1">The sequence shown here is derived from an EMBL/GenBank/DDBJ whole genome shotgun (WGS) entry which is preliminary data.</text>
</comment>
<sequence>MALLIDDAGYNAGEAFGNVPSWSNAGNNENYGREHGTRYAPQGIPDAAAKFRKQSRTNTRKFKRRYEDQYGVVLGMFAISF</sequence>
<proteinExistence type="predicted"/>
<dbReference type="EMBL" id="CAAALY010005708">
    <property type="protein sequence ID" value="VEL09187.1"/>
    <property type="molecule type" value="Genomic_DNA"/>
</dbReference>
<evidence type="ECO:0000313" key="1">
    <source>
        <dbReference type="EMBL" id="VEL09187.1"/>
    </source>
</evidence>
<dbReference type="AlphaFoldDB" id="A0A448WDL0"/>
<keyword evidence="2" id="KW-1185">Reference proteome</keyword>
<accession>A0A448WDL0</accession>
<reference evidence="1" key="1">
    <citation type="submission" date="2018-11" db="EMBL/GenBank/DDBJ databases">
        <authorList>
            <consortium name="Pathogen Informatics"/>
        </authorList>
    </citation>
    <scope>NUCLEOTIDE SEQUENCE</scope>
</reference>
<gene>
    <name evidence="1" type="ORF">PXEA_LOCUS2627</name>
</gene>